<keyword evidence="10" id="KW-1185">Reference proteome</keyword>
<comment type="cofactor">
    <cofactor evidence="1">
        <name>thiamine diphosphate</name>
        <dbReference type="ChEBI" id="CHEBI:58937"/>
    </cofactor>
</comment>
<dbReference type="GO" id="GO:0004591">
    <property type="term" value="F:oxoglutarate dehydrogenase (succinyl-transferring) activity"/>
    <property type="evidence" value="ECO:0007669"/>
    <property type="project" value="UniProtKB-EC"/>
</dbReference>
<dbReference type="RefSeq" id="WP_407951514.1">
    <property type="nucleotide sequence ID" value="NZ_CP089984.1"/>
</dbReference>
<dbReference type="Gene3D" id="3.40.50.11610">
    <property type="entry name" value="Multifunctional 2-oxoglutarate metabolism enzyme, C-terminal domain"/>
    <property type="match status" value="1"/>
</dbReference>
<dbReference type="SMART" id="SM00861">
    <property type="entry name" value="Transket_pyr"/>
    <property type="match status" value="1"/>
</dbReference>
<dbReference type="EMBL" id="CP089984">
    <property type="protein sequence ID" value="WXB10940.1"/>
    <property type="molecule type" value="Genomic_DNA"/>
</dbReference>
<accession>A0ABZ2LJN2</accession>
<name>A0ABZ2LJN2_9BACT</name>
<dbReference type="Pfam" id="PF00676">
    <property type="entry name" value="E1_dh"/>
    <property type="match status" value="1"/>
</dbReference>
<evidence type="ECO:0000256" key="2">
    <source>
        <dbReference type="ARBA" id="ARBA00003906"/>
    </source>
</evidence>
<dbReference type="Gene3D" id="3.40.50.970">
    <property type="match status" value="1"/>
</dbReference>
<evidence type="ECO:0000259" key="8">
    <source>
        <dbReference type="SMART" id="SM00861"/>
    </source>
</evidence>
<dbReference type="InterPro" id="IPR031717">
    <property type="entry name" value="ODO-1/KGD_C"/>
</dbReference>
<dbReference type="InterPro" id="IPR001017">
    <property type="entry name" value="DH_E1"/>
</dbReference>
<dbReference type="PIRSF" id="PIRSF000157">
    <property type="entry name" value="Oxoglu_dh_E1"/>
    <property type="match status" value="1"/>
</dbReference>
<evidence type="ECO:0000256" key="1">
    <source>
        <dbReference type="ARBA" id="ARBA00001964"/>
    </source>
</evidence>
<dbReference type="Pfam" id="PF16078">
    <property type="entry name" value="2-oxogl_dehyd_N"/>
    <property type="match status" value="1"/>
</dbReference>
<evidence type="ECO:0000256" key="6">
    <source>
        <dbReference type="ARBA" id="ARBA00023052"/>
    </source>
</evidence>
<dbReference type="Pfam" id="PF02779">
    <property type="entry name" value="Transket_pyr"/>
    <property type="match status" value="1"/>
</dbReference>
<dbReference type="InterPro" id="IPR032106">
    <property type="entry name" value="2-oxogl_dehyd_N"/>
</dbReference>
<sequence length="971" mass="107907">MFDEFGINAGLVEELHAKFQQNPQAVDGKWRTFFESLNGHRAVSSPAGFAGPPTPETGLSAASAPSAPVSAPPIAKNGNGAAHAYGPANGALNATISAKGFLGLASSEEEQLTAVAVQGRVYQLVNAYRVRGHLFARVDPLVKDPHVDPTVAGAPPAPAPELDLDNFGLTVQDLENTFATGGIAGLPERTTLRQIIAHLSETYCSSIGVEYTYIEEPEMRGWLEQRMESTRNRAALDHKQVVRILTKLTDAEVFEAFIAKNYLGARRFSVEGAESIIALLAMLIDEAGTHGVGEIVLGMAHRGRLNVLANIMEKDVRELFAAFDDKKPERFLGGGDVKYHLGYSTDRVTSSGATVHLSLAFNPSHLEFVNPVVEGRVRAKQDRAKRKHVMPLLIHGDASFMGQGVVPETLNLAGLEGYSTEGTIHVVVNNQIGFTTLPKDARSTRYCTDITRMMKTPVFHVNGEDPEAVIQVTRLAMEYRQRFQKDVVIDVYCYRRLGHNEGDEPRFTQPMMYSLIDKKPTVREMYVARLLESHRITREQADEIERASKQRLDDALVEARKGDYHTLPSAMEGLWTPYYGGPDVTVPEVPTHVDKHVLLDTLDRLTKMPTGFTPNTKALSIIKARRERAHTQGTIQWETGETLAYATLLAEGHRVRLSGQDCRRGTFSHRHAVLYDTQTGAPYVPLANAGPGRFEVLDSPLSEAAVLGFEYGYSLDYPDGLVIWEAQFGDFMNGAQVIIDQFIVSAEDKWNRLSGLVLFLPHGYEGQGPEHSSARIERFLQGAAEDNIQVCNLTTPAQIFHVLRRQVLRPWRKPLIVFTPKSLLRHPEAISTLDELANGSFQRVIPDRAIEPKNTKRVLLCTGKVYYDLLKQRRELKREDVAILRLEQLYPLNVQLKEALAPYPDGTPLVWVQEEPRNMGPWYFLNARLREFIGDRLPLSLVSRVESASPATGSKASHDLEQRMLMDAAFS</sequence>
<feature type="region of interest" description="Disordered" evidence="7">
    <location>
        <begin position="44"/>
        <end position="65"/>
    </location>
</feature>
<dbReference type="CDD" id="cd02016">
    <property type="entry name" value="TPP_E1_OGDC_like"/>
    <property type="match status" value="1"/>
</dbReference>
<dbReference type="Pfam" id="PF16870">
    <property type="entry name" value="OxoGdeHyase_C"/>
    <property type="match status" value="1"/>
</dbReference>
<dbReference type="PANTHER" id="PTHR23152">
    <property type="entry name" value="2-OXOGLUTARATE DEHYDROGENASE"/>
    <property type="match status" value="1"/>
</dbReference>
<organism evidence="9 10">
    <name type="scientific">Pendulispora albinea</name>
    <dbReference type="NCBI Taxonomy" id="2741071"/>
    <lineage>
        <taxon>Bacteria</taxon>
        <taxon>Pseudomonadati</taxon>
        <taxon>Myxococcota</taxon>
        <taxon>Myxococcia</taxon>
        <taxon>Myxococcales</taxon>
        <taxon>Sorangiineae</taxon>
        <taxon>Pendulisporaceae</taxon>
        <taxon>Pendulispora</taxon>
    </lineage>
</organism>
<proteinExistence type="inferred from homology"/>
<gene>
    <name evidence="9" type="ORF">LZC94_24015</name>
</gene>
<comment type="similarity">
    <text evidence="3">Belongs to the alpha-ketoglutarate dehydrogenase family.</text>
</comment>
<evidence type="ECO:0000313" key="9">
    <source>
        <dbReference type="EMBL" id="WXB10940.1"/>
    </source>
</evidence>
<dbReference type="Gene3D" id="3.40.50.12470">
    <property type="match status" value="1"/>
</dbReference>
<dbReference type="EC" id="1.2.4.2" evidence="4"/>
<evidence type="ECO:0000256" key="4">
    <source>
        <dbReference type="ARBA" id="ARBA00012280"/>
    </source>
</evidence>
<evidence type="ECO:0000256" key="7">
    <source>
        <dbReference type="SAM" id="MobiDB-lite"/>
    </source>
</evidence>
<dbReference type="SUPFAM" id="SSF52518">
    <property type="entry name" value="Thiamin diphosphate-binding fold (THDP-binding)"/>
    <property type="match status" value="2"/>
</dbReference>
<dbReference type="NCBIfam" id="NF008907">
    <property type="entry name" value="PRK12270.1"/>
    <property type="match status" value="1"/>
</dbReference>
<protein>
    <recommendedName>
        <fullName evidence="4">oxoglutarate dehydrogenase (succinyl-transferring)</fullName>
        <ecNumber evidence="4">1.2.4.2</ecNumber>
    </recommendedName>
</protein>
<dbReference type="InterPro" id="IPR011603">
    <property type="entry name" value="2oxoglutarate_DH_E1"/>
</dbReference>
<dbReference type="Gene3D" id="1.10.287.1150">
    <property type="entry name" value="TPP helical domain"/>
    <property type="match status" value="1"/>
</dbReference>
<feature type="domain" description="Transketolase-like pyrimidine-binding" evidence="8">
    <location>
        <begin position="635"/>
        <end position="826"/>
    </location>
</feature>
<dbReference type="PANTHER" id="PTHR23152:SF4">
    <property type="entry name" value="2-OXOADIPATE DEHYDROGENASE COMPLEX COMPONENT E1"/>
    <property type="match status" value="1"/>
</dbReference>
<reference evidence="9 10" key="1">
    <citation type="submission" date="2021-12" db="EMBL/GenBank/DDBJ databases">
        <title>Discovery of the Pendulisporaceae a myxobacterial family with distinct sporulation behavior and unique specialized metabolism.</title>
        <authorList>
            <person name="Garcia R."/>
            <person name="Popoff A."/>
            <person name="Bader C.D."/>
            <person name="Loehr J."/>
            <person name="Walesch S."/>
            <person name="Walt C."/>
            <person name="Boldt J."/>
            <person name="Bunk B."/>
            <person name="Haeckl F.J.F.P.J."/>
            <person name="Gunesch A.P."/>
            <person name="Birkelbach J."/>
            <person name="Nuebel U."/>
            <person name="Pietschmann T."/>
            <person name="Bach T."/>
            <person name="Mueller R."/>
        </authorList>
    </citation>
    <scope>NUCLEOTIDE SEQUENCE [LARGE SCALE GENOMIC DNA]</scope>
    <source>
        <strain evidence="9 10">MSr11954</strain>
    </source>
</reference>
<evidence type="ECO:0000256" key="5">
    <source>
        <dbReference type="ARBA" id="ARBA00023002"/>
    </source>
</evidence>
<keyword evidence="5 9" id="KW-0560">Oxidoreductase</keyword>
<keyword evidence="6" id="KW-0786">Thiamine pyrophosphate</keyword>
<dbReference type="InterPro" id="IPR029061">
    <property type="entry name" value="THDP-binding"/>
</dbReference>
<evidence type="ECO:0000256" key="3">
    <source>
        <dbReference type="ARBA" id="ARBA00006936"/>
    </source>
</evidence>
<evidence type="ECO:0000313" key="10">
    <source>
        <dbReference type="Proteomes" id="UP001370348"/>
    </source>
</evidence>
<dbReference type="InterPro" id="IPR005475">
    <property type="entry name" value="Transketolase-like_Pyr-bd"/>
</dbReference>
<comment type="function">
    <text evidence="2">E1 component of the 2-oxoglutarate dehydrogenase (OGDH) complex which catalyzes the decarboxylation of 2-oxoglutarate, the first step in the conversion of 2-oxoglutarate to succinyl-CoA and CO(2).</text>
</comment>
<dbReference type="InterPro" id="IPR042179">
    <property type="entry name" value="KGD_C_sf"/>
</dbReference>
<dbReference type="Proteomes" id="UP001370348">
    <property type="component" value="Chromosome"/>
</dbReference>
<dbReference type="NCBIfam" id="NF006914">
    <property type="entry name" value="PRK09404.1"/>
    <property type="match status" value="1"/>
</dbReference>
<dbReference type="NCBIfam" id="TIGR00239">
    <property type="entry name" value="2oxo_dh_E1"/>
    <property type="match status" value="1"/>
</dbReference>